<dbReference type="OMA" id="SKTERPC"/>
<comment type="subcellular location">
    <subcellularLocation>
        <location evidence="1">Secreted</location>
    </subcellularLocation>
</comment>
<dbReference type="AlphaFoldDB" id="A0A401Q8R7"/>
<evidence type="ECO:0008006" key="9">
    <source>
        <dbReference type="Google" id="ProtNLM"/>
    </source>
</evidence>
<dbReference type="Pfam" id="PF06083">
    <property type="entry name" value="IL17"/>
    <property type="match status" value="1"/>
</dbReference>
<sequence length="154" mass="17660">VSAVVCIVVLTILAATTSAAKGRYRESKTERPCLKRATRYVLDSENIKLLFPPVPHHWKTYNGGFNNRSLSPWIYKEDYDDNRYPRSIFKAECVSQHCLNSRGLQDLSLNTHLVRQDMIILKRKHEPDCKVTFHAEKMMVPVACVCVRPDVVTV</sequence>
<evidence type="ECO:0000256" key="4">
    <source>
        <dbReference type="ARBA" id="ARBA00022525"/>
    </source>
</evidence>
<evidence type="ECO:0000256" key="3">
    <source>
        <dbReference type="ARBA" id="ARBA00022514"/>
    </source>
</evidence>
<dbReference type="SUPFAM" id="SSF57501">
    <property type="entry name" value="Cystine-knot cytokines"/>
    <property type="match status" value="1"/>
</dbReference>
<evidence type="ECO:0000256" key="1">
    <source>
        <dbReference type="ARBA" id="ARBA00004613"/>
    </source>
</evidence>
<dbReference type="InterPro" id="IPR010345">
    <property type="entry name" value="IL-17_fam"/>
</dbReference>
<dbReference type="Gene3D" id="2.10.90.10">
    <property type="entry name" value="Cystine-knot cytokines"/>
    <property type="match status" value="1"/>
</dbReference>
<keyword evidence="5 6" id="KW-0732">Signal</keyword>
<proteinExistence type="inferred from homology"/>
<dbReference type="InterPro" id="IPR029034">
    <property type="entry name" value="Cystine-knot_cytokine"/>
</dbReference>
<evidence type="ECO:0000256" key="5">
    <source>
        <dbReference type="ARBA" id="ARBA00022729"/>
    </source>
</evidence>
<dbReference type="InterPro" id="IPR020440">
    <property type="entry name" value="IL-17_chr"/>
</dbReference>
<protein>
    <recommendedName>
        <fullName evidence="9">Interleukin-17A</fullName>
    </recommendedName>
</protein>
<dbReference type="Proteomes" id="UP000288216">
    <property type="component" value="Unassembled WGS sequence"/>
</dbReference>
<evidence type="ECO:0000313" key="8">
    <source>
        <dbReference type="Proteomes" id="UP000288216"/>
    </source>
</evidence>
<feature type="non-terminal residue" evidence="7">
    <location>
        <position position="1"/>
    </location>
</feature>
<name>A0A401Q8R7_SCYTO</name>
<dbReference type="OrthoDB" id="6038945at2759"/>
<feature type="chain" id="PRO_5019557210" description="Interleukin-17A" evidence="6">
    <location>
        <begin position="20"/>
        <end position="154"/>
    </location>
</feature>
<dbReference type="STRING" id="75743.A0A401Q8R7"/>
<comment type="similarity">
    <text evidence="2">Belongs to the IL-17 family.</text>
</comment>
<dbReference type="GO" id="GO:0005125">
    <property type="term" value="F:cytokine activity"/>
    <property type="evidence" value="ECO:0007669"/>
    <property type="project" value="UniProtKB-KW"/>
</dbReference>
<dbReference type="PRINTS" id="PR01932">
    <property type="entry name" value="INTRLEUKIN17"/>
</dbReference>
<keyword evidence="3" id="KW-0202">Cytokine</keyword>
<reference evidence="7 8" key="1">
    <citation type="journal article" date="2018" name="Nat. Ecol. Evol.">
        <title>Shark genomes provide insights into elasmobranch evolution and the origin of vertebrates.</title>
        <authorList>
            <person name="Hara Y"/>
            <person name="Yamaguchi K"/>
            <person name="Onimaru K"/>
            <person name="Kadota M"/>
            <person name="Koyanagi M"/>
            <person name="Keeley SD"/>
            <person name="Tatsumi K"/>
            <person name="Tanaka K"/>
            <person name="Motone F"/>
            <person name="Kageyama Y"/>
            <person name="Nozu R"/>
            <person name="Adachi N"/>
            <person name="Nishimura O"/>
            <person name="Nakagawa R"/>
            <person name="Tanegashima C"/>
            <person name="Kiyatake I"/>
            <person name="Matsumoto R"/>
            <person name="Murakumo K"/>
            <person name="Nishida K"/>
            <person name="Terakita A"/>
            <person name="Kuratani S"/>
            <person name="Sato K"/>
            <person name="Hyodo S Kuraku.S."/>
        </authorList>
    </citation>
    <scope>NUCLEOTIDE SEQUENCE [LARGE SCALE GENOMIC DNA]</scope>
</reference>
<evidence type="ECO:0000256" key="2">
    <source>
        <dbReference type="ARBA" id="ARBA00007236"/>
    </source>
</evidence>
<dbReference type="EMBL" id="BFAA01024348">
    <property type="protein sequence ID" value="GCB81779.1"/>
    <property type="molecule type" value="Genomic_DNA"/>
</dbReference>
<dbReference type="GO" id="GO:0005615">
    <property type="term" value="C:extracellular space"/>
    <property type="evidence" value="ECO:0007669"/>
    <property type="project" value="UniProtKB-KW"/>
</dbReference>
<keyword evidence="4" id="KW-0964">Secreted</keyword>
<dbReference type="GO" id="GO:0006954">
    <property type="term" value="P:inflammatory response"/>
    <property type="evidence" value="ECO:0007669"/>
    <property type="project" value="InterPro"/>
</dbReference>
<accession>A0A401Q8R7</accession>
<keyword evidence="8" id="KW-1185">Reference proteome</keyword>
<evidence type="ECO:0000313" key="7">
    <source>
        <dbReference type="EMBL" id="GCB81779.1"/>
    </source>
</evidence>
<feature type="signal peptide" evidence="6">
    <location>
        <begin position="1"/>
        <end position="19"/>
    </location>
</feature>
<comment type="caution">
    <text evidence="7">The sequence shown here is derived from an EMBL/GenBank/DDBJ whole genome shotgun (WGS) entry which is preliminary data.</text>
</comment>
<gene>
    <name evidence="7" type="ORF">scyTo_0022831</name>
</gene>
<evidence type="ECO:0000256" key="6">
    <source>
        <dbReference type="SAM" id="SignalP"/>
    </source>
</evidence>
<organism evidence="7 8">
    <name type="scientific">Scyliorhinus torazame</name>
    <name type="common">Cloudy catshark</name>
    <name type="synonym">Catulus torazame</name>
    <dbReference type="NCBI Taxonomy" id="75743"/>
    <lineage>
        <taxon>Eukaryota</taxon>
        <taxon>Metazoa</taxon>
        <taxon>Chordata</taxon>
        <taxon>Craniata</taxon>
        <taxon>Vertebrata</taxon>
        <taxon>Chondrichthyes</taxon>
        <taxon>Elasmobranchii</taxon>
        <taxon>Galeomorphii</taxon>
        <taxon>Galeoidea</taxon>
        <taxon>Carcharhiniformes</taxon>
        <taxon>Scyliorhinidae</taxon>
        <taxon>Scyliorhinus</taxon>
    </lineage>
</organism>